<organism evidence="2 3">
    <name type="scientific">Roridomyces roridus</name>
    <dbReference type="NCBI Taxonomy" id="1738132"/>
    <lineage>
        <taxon>Eukaryota</taxon>
        <taxon>Fungi</taxon>
        <taxon>Dikarya</taxon>
        <taxon>Basidiomycota</taxon>
        <taxon>Agaricomycotina</taxon>
        <taxon>Agaricomycetes</taxon>
        <taxon>Agaricomycetidae</taxon>
        <taxon>Agaricales</taxon>
        <taxon>Marasmiineae</taxon>
        <taxon>Mycenaceae</taxon>
        <taxon>Roridomyces</taxon>
    </lineage>
</organism>
<feature type="transmembrane region" description="Helical" evidence="1">
    <location>
        <begin position="383"/>
        <end position="409"/>
    </location>
</feature>
<accession>A0AAD7BFN9</accession>
<keyword evidence="1" id="KW-1133">Transmembrane helix</keyword>
<gene>
    <name evidence="2" type="ORF">FB45DRAFT_1033201</name>
</gene>
<protein>
    <submittedName>
        <fullName evidence="2">Uncharacterized protein</fullName>
    </submittedName>
</protein>
<dbReference type="AlphaFoldDB" id="A0AAD7BFN9"/>
<proteinExistence type="predicted"/>
<dbReference type="Proteomes" id="UP001221142">
    <property type="component" value="Unassembled WGS sequence"/>
</dbReference>
<evidence type="ECO:0000256" key="1">
    <source>
        <dbReference type="SAM" id="Phobius"/>
    </source>
</evidence>
<evidence type="ECO:0000313" key="2">
    <source>
        <dbReference type="EMBL" id="KAJ7619338.1"/>
    </source>
</evidence>
<keyword evidence="3" id="KW-1185">Reference proteome</keyword>
<dbReference type="EMBL" id="JARKIF010000018">
    <property type="protein sequence ID" value="KAJ7619338.1"/>
    <property type="molecule type" value="Genomic_DNA"/>
</dbReference>
<name>A0AAD7BFN9_9AGAR</name>
<reference evidence="2" key="1">
    <citation type="submission" date="2023-03" db="EMBL/GenBank/DDBJ databases">
        <title>Massive genome expansion in bonnet fungi (Mycena s.s.) driven by repeated elements and novel gene families across ecological guilds.</title>
        <authorList>
            <consortium name="Lawrence Berkeley National Laboratory"/>
            <person name="Harder C.B."/>
            <person name="Miyauchi S."/>
            <person name="Viragh M."/>
            <person name="Kuo A."/>
            <person name="Thoen E."/>
            <person name="Andreopoulos B."/>
            <person name="Lu D."/>
            <person name="Skrede I."/>
            <person name="Drula E."/>
            <person name="Henrissat B."/>
            <person name="Morin E."/>
            <person name="Kohler A."/>
            <person name="Barry K."/>
            <person name="LaButti K."/>
            <person name="Morin E."/>
            <person name="Salamov A."/>
            <person name="Lipzen A."/>
            <person name="Mereny Z."/>
            <person name="Hegedus B."/>
            <person name="Baldrian P."/>
            <person name="Stursova M."/>
            <person name="Weitz H."/>
            <person name="Taylor A."/>
            <person name="Grigoriev I.V."/>
            <person name="Nagy L.G."/>
            <person name="Martin F."/>
            <person name="Kauserud H."/>
        </authorList>
    </citation>
    <scope>NUCLEOTIDE SEQUENCE</scope>
    <source>
        <strain evidence="2">9284</strain>
    </source>
</reference>
<feature type="transmembrane region" description="Helical" evidence="1">
    <location>
        <begin position="355"/>
        <end position="377"/>
    </location>
</feature>
<keyword evidence="1" id="KW-0812">Transmembrane</keyword>
<comment type="caution">
    <text evidence="2">The sequence shown here is derived from an EMBL/GenBank/DDBJ whole genome shotgun (WGS) entry which is preliminary data.</text>
</comment>
<keyword evidence="1" id="KW-0472">Membrane</keyword>
<evidence type="ECO:0000313" key="3">
    <source>
        <dbReference type="Proteomes" id="UP001221142"/>
    </source>
</evidence>
<feature type="transmembrane region" description="Helical" evidence="1">
    <location>
        <begin position="572"/>
        <end position="591"/>
    </location>
</feature>
<feature type="transmembrane region" description="Helical" evidence="1">
    <location>
        <begin position="421"/>
        <end position="439"/>
    </location>
</feature>
<feature type="transmembrane region" description="Helical" evidence="1">
    <location>
        <begin position="459"/>
        <end position="479"/>
    </location>
</feature>
<sequence length="604" mass="68377">MGDWRRHSTRRSIVFRGLRLADKHKSANITYKLPLPVFKRAMLREADLRGSFVLIPTSPSLLDKVTEFSTWRPESVRVPPVRPWPFPLGAENDTQISLADRAIDSFGISIPLLEFHEIGSRCGDPAASSVEAATVTVKEMNEDDDEDDEEEQIPVPAKAPVASAPAGISNTVRYPEHAFKRHPFVVARTQIRVVDETHLFNRKIIQQGTRQAALYFRSSSICGQDRPGGWAALDLCKRGYQKNGHWETRLKISIPEQNRTEWAFAPYMAHHTAAAGPKDYPLPVTRENCYQHQHRRHGHSPLKYFAGGGIMRLGAKRVRYNETEYKKSLAHDVAELWNGLAGHRFHPDSHPRRRFVITTLSSVSYGIGSVLTLSYWYTRTGTVGISILGTVLLALSDILTALVGSLNGLDKQKPGHSPPERFIFVGVMGLMLFIVLLWPMCMLKTALRLSFDWVVTAGFPPWVLKLGICITLIVLDYTLSPFDYHILSPLHPPRGDSDWDWDHSRPWIRMYLATWYPLKITGIFSQILLNHRSKTFAGSYKLTLVLRCVSEVLQGFKFLEIVVGRYDARPGLNVLSVLNWVMFGMLAWQAFVFPKVVLKADEED</sequence>